<gene>
    <name evidence="1" type="ORF">H9Y04_41770</name>
</gene>
<dbReference type="EMBL" id="JACTVJ010000032">
    <property type="protein sequence ID" value="MBC9719072.1"/>
    <property type="molecule type" value="Genomic_DNA"/>
</dbReference>
<accession>A0ABR7SVX0</accession>
<evidence type="ECO:0000313" key="2">
    <source>
        <dbReference type="Proteomes" id="UP000642284"/>
    </source>
</evidence>
<name>A0ABR7SVX0_9ACTN</name>
<organism evidence="1 2">
    <name type="scientific">Streptomyces polyasparticus</name>
    <dbReference type="NCBI Taxonomy" id="2767826"/>
    <lineage>
        <taxon>Bacteria</taxon>
        <taxon>Bacillati</taxon>
        <taxon>Actinomycetota</taxon>
        <taxon>Actinomycetes</taxon>
        <taxon>Kitasatosporales</taxon>
        <taxon>Streptomycetaceae</taxon>
        <taxon>Streptomyces</taxon>
    </lineage>
</organism>
<dbReference type="Proteomes" id="UP000642284">
    <property type="component" value="Unassembled WGS sequence"/>
</dbReference>
<reference evidence="1 2" key="1">
    <citation type="submission" date="2020-08" db="EMBL/GenBank/DDBJ databases">
        <title>Genemic of Streptomyces polyaspartic.</title>
        <authorList>
            <person name="Liu W."/>
        </authorList>
    </citation>
    <scope>NUCLEOTIDE SEQUENCE [LARGE SCALE GENOMIC DNA]</scope>
    <source>
        <strain evidence="1 2">TRM66268-LWL</strain>
    </source>
</reference>
<dbReference type="RefSeq" id="WP_187819497.1">
    <property type="nucleotide sequence ID" value="NZ_JACTVJ010000032.1"/>
</dbReference>
<keyword evidence="2" id="KW-1185">Reference proteome</keyword>
<sequence>MGDLAGAALGAMGVPAWLVRRMTDAARVAAHHVVGHSTAASYQLQVTADCSSVTVAVTDYDDQMMARPPAWLPVGSDNTLLPSEVPPGVDPLTHNPNGADGLHLHRTLDGYVRLGCQASWPGPSRAHPAGFLGCPP</sequence>
<protein>
    <submittedName>
        <fullName evidence="1">Uncharacterized protein</fullName>
    </submittedName>
</protein>
<proteinExistence type="predicted"/>
<evidence type="ECO:0000313" key="1">
    <source>
        <dbReference type="EMBL" id="MBC9719072.1"/>
    </source>
</evidence>
<comment type="caution">
    <text evidence="1">The sequence shown here is derived from an EMBL/GenBank/DDBJ whole genome shotgun (WGS) entry which is preliminary data.</text>
</comment>